<protein>
    <submittedName>
        <fullName evidence="8">UDP-3-O-acylglucosamine N-acyltransferase</fullName>
        <ecNumber evidence="8">2.3.1.-</ecNumber>
    </submittedName>
</protein>
<accession>A0A1J5R2F7</accession>
<dbReference type="GO" id="GO:0016020">
    <property type="term" value="C:membrane"/>
    <property type="evidence" value="ECO:0007669"/>
    <property type="project" value="GOC"/>
</dbReference>
<gene>
    <name evidence="8" type="primary">lpxD_12</name>
    <name evidence="8" type="ORF">GALL_279910</name>
</gene>
<dbReference type="Gene3D" id="3.40.1390.10">
    <property type="entry name" value="MurE/MurF, N-terminal domain"/>
    <property type="match status" value="1"/>
</dbReference>
<proteinExistence type="inferred from homology"/>
<keyword evidence="2" id="KW-0441">Lipid A biosynthesis</keyword>
<dbReference type="GO" id="GO:0016410">
    <property type="term" value="F:N-acyltransferase activity"/>
    <property type="evidence" value="ECO:0007669"/>
    <property type="project" value="InterPro"/>
</dbReference>
<dbReference type="EC" id="2.3.1.-" evidence="8"/>
<feature type="domain" description="UDP-3-O-[3-hydroxymyristoyl] glucosamine N-acyltransferase non-repeat region" evidence="7">
    <location>
        <begin position="31"/>
        <end position="99"/>
    </location>
</feature>
<evidence type="ECO:0000256" key="4">
    <source>
        <dbReference type="ARBA" id="ARBA00022737"/>
    </source>
</evidence>
<dbReference type="PROSITE" id="PS00101">
    <property type="entry name" value="HEXAPEP_TRANSFERASES"/>
    <property type="match status" value="1"/>
</dbReference>
<comment type="caution">
    <text evidence="8">The sequence shown here is derived from an EMBL/GenBank/DDBJ whole genome shotgun (WGS) entry which is preliminary data.</text>
</comment>
<dbReference type="GO" id="GO:0009245">
    <property type="term" value="P:lipid A biosynthetic process"/>
    <property type="evidence" value="ECO:0007669"/>
    <property type="project" value="UniProtKB-KW"/>
</dbReference>
<keyword evidence="4" id="KW-0677">Repeat</keyword>
<evidence type="ECO:0000256" key="5">
    <source>
        <dbReference type="ARBA" id="ARBA00023098"/>
    </source>
</evidence>
<sequence>MSEWPLGAGEGLRVGDIVEKLGGTLLGDGQRRVRGIAPLDRAGPADIAFLSQPGKRAWLETCKAGCVILPQDFEAEASRFAASILTPDPYLYYARLAQWFSELQGEDVIPGIHAAAIVDPAARVAPTASVGACAVIERGAVVADGAVIGAGCYIGCNAVIGAATRLHPRAVVLHGCILGARCIVHAGAVIGSDGFGYARDEQGAGVKIPQTGAVVIGNDVEIGANTTIDRGALDDTRIGDGVKIDNQVQIGHNVEIGPHTALAGCVGVAGSARIGAYCFIGGSAGILGHLVIADHVTISAMSLVTRSISQPGRYAGVFPLDTQANWAENAAAVRQLGALRSRLRRLEKRQDKNIDKT</sequence>
<dbReference type="PANTHER" id="PTHR43378">
    <property type="entry name" value="UDP-3-O-ACYLGLUCOSAMINE N-ACYLTRANSFERASE"/>
    <property type="match status" value="1"/>
</dbReference>
<evidence type="ECO:0000259" key="7">
    <source>
        <dbReference type="Pfam" id="PF04613"/>
    </source>
</evidence>
<dbReference type="NCBIfam" id="TIGR01853">
    <property type="entry name" value="lipid_A_lpxD"/>
    <property type="match status" value="1"/>
</dbReference>
<evidence type="ECO:0000313" key="8">
    <source>
        <dbReference type="EMBL" id="OIQ90134.1"/>
    </source>
</evidence>
<dbReference type="HAMAP" id="MF_00523">
    <property type="entry name" value="LpxD"/>
    <property type="match status" value="1"/>
</dbReference>
<evidence type="ECO:0000256" key="2">
    <source>
        <dbReference type="ARBA" id="ARBA00022556"/>
    </source>
</evidence>
<keyword evidence="3 8" id="KW-0808">Transferase</keyword>
<dbReference type="InterPro" id="IPR020573">
    <property type="entry name" value="UDP_GlcNAc_AcTrfase_non-rep"/>
</dbReference>
<dbReference type="InterPro" id="IPR007691">
    <property type="entry name" value="LpxD"/>
</dbReference>
<dbReference type="EMBL" id="MLJW01000303">
    <property type="protein sequence ID" value="OIQ90134.1"/>
    <property type="molecule type" value="Genomic_DNA"/>
</dbReference>
<dbReference type="Gene3D" id="2.160.10.10">
    <property type="entry name" value="Hexapeptide repeat proteins"/>
    <property type="match status" value="1"/>
</dbReference>
<keyword evidence="5" id="KW-0443">Lipid metabolism</keyword>
<dbReference type="InterPro" id="IPR011004">
    <property type="entry name" value="Trimer_LpxA-like_sf"/>
</dbReference>
<dbReference type="PANTHER" id="PTHR43378:SF2">
    <property type="entry name" value="UDP-3-O-ACYLGLUCOSAMINE N-ACYLTRANSFERASE 1, MITOCHONDRIAL-RELATED"/>
    <property type="match status" value="1"/>
</dbReference>
<dbReference type="AlphaFoldDB" id="A0A1J5R2F7"/>
<evidence type="ECO:0000256" key="3">
    <source>
        <dbReference type="ARBA" id="ARBA00022679"/>
    </source>
</evidence>
<dbReference type="CDD" id="cd03352">
    <property type="entry name" value="LbH_LpxD"/>
    <property type="match status" value="1"/>
</dbReference>
<keyword evidence="1" id="KW-0444">Lipid biosynthesis</keyword>
<dbReference type="InterPro" id="IPR001451">
    <property type="entry name" value="Hexapep"/>
</dbReference>
<dbReference type="NCBIfam" id="NF002060">
    <property type="entry name" value="PRK00892.1"/>
    <property type="match status" value="1"/>
</dbReference>
<dbReference type="SUPFAM" id="SSF51161">
    <property type="entry name" value="Trimeric LpxA-like enzymes"/>
    <property type="match status" value="1"/>
</dbReference>
<dbReference type="InterPro" id="IPR018357">
    <property type="entry name" value="Hexapep_transf_CS"/>
</dbReference>
<dbReference type="Pfam" id="PF04613">
    <property type="entry name" value="LpxD"/>
    <property type="match status" value="1"/>
</dbReference>
<evidence type="ECO:0000256" key="1">
    <source>
        <dbReference type="ARBA" id="ARBA00022516"/>
    </source>
</evidence>
<organism evidence="8">
    <name type="scientific">mine drainage metagenome</name>
    <dbReference type="NCBI Taxonomy" id="410659"/>
    <lineage>
        <taxon>unclassified sequences</taxon>
        <taxon>metagenomes</taxon>
        <taxon>ecological metagenomes</taxon>
    </lineage>
</organism>
<keyword evidence="6 8" id="KW-0012">Acyltransferase</keyword>
<dbReference type="Pfam" id="PF00132">
    <property type="entry name" value="Hexapep"/>
    <property type="match status" value="2"/>
</dbReference>
<evidence type="ECO:0000256" key="6">
    <source>
        <dbReference type="ARBA" id="ARBA00023315"/>
    </source>
</evidence>
<name>A0A1J5R2F7_9ZZZZ</name>
<reference evidence="8" key="1">
    <citation type="submission" date="2016-10" db="EMBL/GenBank/DDBJ databases">
        <title>Sequence of Gallionella enrichment culture.</title>
        <authorList>
            <person name="Poehlein A."/>
            <person name="Muehling M."/>
            <person name="Daniel R."/>
        </authorList>
    </citation>
    <scope>NUCLEOTIDE SEQUENCE</scope>
</reference>